<protein>
    <submittedName>
        <fullName evidence="2">Neuropeptide CCHamide-1 receptor</fullName>
    </submittedName>
</protein>
<dbReference type="SUPFAM" id="SSF81321">
    <property type="entry name" value="Family A G protein-coupled receptor-like"/>
    <property type="match status" value="1"/>
</dbReference>
<dbReference type="AlphaFoldDB" id="A0A5B7K6A0"/>
<evidence type="ECO:0000313" key="3">
    <source>
        <dbReference type="Proteomes" id="UP000324222"/>
    </source>
</evidence>
<feature type="transmembrane region" description="Helical" evidence="1">
    <location>
        <begin position="53"/>
        <end position="78"/>
    </location>
</feature>
<keyword evidence="1" id="KW-1133">Transmembrane helix</keyword>
<dbReference type="Proteomes" id="UP000324222">
    <property type="component" value="Unassembled WGS sequence"/>
</dbReference>
<keyword evidence="1" id="KW-0812">Transmembrane</keyword>
<keyword evidence="3" id="KW-1185">Reference proteome</keyword>
<organism evidence="2 3">
    <name type="scientific">Portunus trituberculatus</name>
    <name type="common">Swimming crab</name>
    <name type="synonym">Neptunus trituberculatus</name>
    <dbReference type="NCBI Taxonomy" id="210409"/>
    <lineage>
        <taxon>Eukaryota</taxon>
        <taxon>Metazoa</taxon>
        <taxon>Ecdysozoa</taxon>
        <taxon>Arthropoda</taxon>
        <taxon>Crustacea</taxon>
        <taxon>Multicrustacea</taxon>
        <taxon>Malacostraca</taxon>
        <taxon>Eumalacostraca</taxon>
        <taxon>Eucarida</taxon>
        <taxon>Decapoda</taxon>
        <taxon>Pleocyemata</taxon>
        <taxon>Brachyura</taxon>
        <taxon>Eubrachyura</taxon>
        <taxon>Portunoidea</taxon>
        <taxon>Portunidae</taxon>
        <taxon>Portuninae</taxon>
        <taxon>Portunus</taxon>
    </lineage>
</organism>
<evidence type="ECO:0000256" key="1">
    <source>
        <dbReference type="SAM" id="Phobius"/>
    </source>
</evidence>
<proteinExistence type="predicted"/>
<sequence length="84" mass="9201">MEDGEAWVVSNFSMYASPADGANETLPSVVQDTQAPVVNVTEYLPYHLRPETYLVPLVFAGIFVTGVVGNGALIFMFLKHPTLR</sequence>
<dbReference type="OrthoDB" id="10049706at2759"/>
<keyword evidence="1" id="KW-0472">Membrane</keyword>
<name>A0A5B7K6A0_PORTR</name>
<gene>
    <name evidence="2" type="primary">CCHa1-R_3</name>
    <name evidence="2" type="ORF">E2C01_101684</name>
</gene>
<comment type="caution">
    <text evidence="2">The sequence shown here is derived from an EMBL/GenBank/DDBJ whole genome shotgun (WGS) entry which is preliminary data.</text>
</comment>
<evidence type="ECO:0000313" key="2">
    <source>
        <dbReference type="EMBL" id="MPD05912.1"/>
    </source>
</evidence>
<reference evidence="2 3" key="1">
    <citation type="submission" date="2019-05" db="EMBL/GenBank/DDBJ databases">
        <title>Another draft genome of Portunus trituberculatus and its Hox gene families provides insights of decapod evolution.</title>
        <authorList>
            <person name="Jeong J.-H."/>
            <person name="Song I."/>
            <person name="Kim S."/>
            <person name="Choi T."/>
            <person name="Kim D."/>
            <person name="Ryu S."/>
            <person name="Kim W."/>
        </authorList>
    </citation>
    <scope>NUCLEOTIDE SEQUENCE [LARGE SCALE GENOMIC DNA]</scope>
    <source>
        <tissue evidence="2">Muscle</tissue>
    </source>
</reference>
<accession>A0A5B7K6A0</accession>
<dbReference type="EMBL" id="VSRR010148350">
    <property type="protein sequence ID" value="MPD05912.1"/>
    <property type="molecule type" value="Genomic_DNA"/>
</dbReference>
<keyword evidence="2" id="KW-0675">Receptor</keyword>